<name>A0A182XSE8_ANOQN</name>
<reference evidence="1" key="1">
    <citation type="submission" date="2020-05" db="UniProtKB">
        <authorList>
            <consortium name="EnsemblMetazoa"/>
        </authorList>
    </citation>
    <scope>IDENTIFICATION</scope>
    <source>
        <strain evidence="1">SANGQUA</strain>
    </source>
</reference>
<dbReference type="EnsemblMetazoa" id="AQUA014761-RA">
    <property type="protein sequence ID" value="AQUA014761-PA"/>
    <property type="gene ID" value="AQUA014761"/>
</dbReference>
<protein>
    <submittedName>
        <fullName evidence="1">Uncharacterized protein</fullName>
    </submittedName>
</protein>
<dbReference type="AlphaFoldDB" id="A0A182XSE8"/>
<evidence type="ECO:0000313" key="2">
    <source>
        <dbReference type="Proteomes" id="UP000076407"/>
    </source>
</evidence>
<evidence type="ECO:0000313" key="1">
    <source>
        <dbReference type="EnsemblMetazoa" id="AQUA014761-PA"/>
    </source>
</evidence>
<dbReference type="Proteomes" id="UP000076407">
    <property type="component" value="Unassembled WGS sequence"/>
</dbReference>
<proteinExistence type="predicted"/>
<keyword evidence="2" id="KW-1185">Reference proteome</keyword>
<sequence>ASGRSCVTSVQWVNVRATGQCMMPLLRDTHRLCVQIMLR</sequence>
<organism evidence="1 2">
    <name type="scientific">Anopheles quadriannulatus</name>
    <name type="common">Mosquito</name>
    <dbReference type="NCBI Taxonomy" id="34691"/>
    <lineage>
        <taxon>Eukaryota</taxon>
        <taxon>Metazoa</taxon>
        <taxon>Ecdysozoa</taxon>
        <taxon>Arthropoda</taxon>
        <taxon>Hexapoda</taxon>
        <taxon>Insecta</taxon>
        <taxon>Pterygota</taxon>
        <taxon>Neoptera</taxon>
        <taxon>Endopterygota</taxon>
        <taxon>Diptera</taxon>
        <taxon>Nematocera</taxon>
        <taxon>Culicoidea</taxon>
        <taxon>Culicidae</taxon>
        <taxon>Anophelinae</taxon>
        <taxon>Anopheles</taxon>
    </lineage>
</organism>
<accession>A0A182XSE8</accession>